<dbReference type="Proteomes" id="UP000494106">
    <property type="component" value="Unassembled WGS sequence"/>
</dbReference>
<dbReference type="PANTHER" id="PTHR28624:SF1">
    <property type="entry name" value="MITOCHONDRIAL POTASSIUM CHANNEL"/>
    <property type="match status" value="1"/>
</dbReference>
<keyword evidence="5" id="KW-1185">Reference proteome</keyword>
<organism evidence="4 5">
    <name type="scientific">Arctia plantaginis</name>
    <name type="common">Wood tiger moth</name>
    <name type="synonym">Phalaena plantaginis</name>
    <dbReference type="NCBI Taxonomy" id="874455"/>
    <lineage>
        <taxon>Eukaryota</taxon>
        <taxon>Metazoa</taxon>
        <taxon>Ecdysozoa</taxon>
        <taxon>Arthropoda</taxon>
        <taxon>Hexapoda</taxon>
        <taxon>Insecta</taxon>
        <taxon>Pterygota</taxon>
        <taxon>Neoptera</taxon>
        <taxon>Endopterygota</taxon>
        <taxon>Lepidoptera</taxon>
        <taxon>Glossata</taxon>
        <taxon>Ditrysia</taxon>
        <taxon>Noctuoidea</taxon>
        <taxon>Erebidae</taxon>
        <taxon>Arctiinae</taxon>
        <taxon>Arctia</taxon>
    </lineage>
</organism>
<dbReference type="Proteomes" id="UP000494256">
    <property type="component" value="Unassembled WGS sequence"/>
</dbReference>
<dbReference type="InterPro" id="IPR037660">
    <property type="entry name" value="CCDC51"/>
</dbReference>
<sequence>MSDKLRRLALKVKEKVHLSQFNLFNKQPNNQHETGENRIYVPVPRVSEIAEKLKYETVSKKVREMVARYEKFTGVEEIMAIQNTVVDAQDRFIAAQERRRDVGRQLATLESRLKELHAEMQNTMKGDDKYLHLCTEEHKLIIQERALRTLFADAEREERELFATMSAAVKLGHERERAHAERNKYWYIVASIFGTVLGIAGSTINNHLKMSEFREMMEQQMARSASVLYTIAGGSSASRADITEAMKTEFAYQDQLQENLKEMQANINQLVTKQTSLIEHLHQRESSMDSHLRELRRTILIASQTSAKSDAELAKALSVVHQDLEDVDHNQLDAQNKVMLEPNQIITGIGFIMCMAVIVSSIIGRVS</sequence>
<evidence type="ECO:0000313" key="4">
    <source>
        <dbReference type="EMBL" id="CAB3257513.1"/>
    </source>
</evidence>
<accession>A0A8S1BK32</accession>
<evidence type="ECO:0000313" key="6">
    <source>
        <dbReference type="Proteomes" id="UP000494256"/>
    </source>
</evidence>
<feature type="transmembrane region" description="Helical" evidence="2">
    <location>
        <begin position="185"/>
        <end position="204"/>
    </location>
</feature>
<evidence type="ECO:0008006" key="7">
    <source>
        <dbReference type="Google" id="ProtNLM"/>
    </source>
</evidence>
<evidence type="ECO:0000256" key="2">
    <source>
        <dbReference type="SAM" id="Phobius"/>
    </source>
</evidence>
<evidence type="ECO:0000313" key="3">
    <source>
        <dbReference type="EMBL" id="CAB3233777.1"/>
    </source>
</evidence>
<dbReference type="AlphaFoldDB" id="A0A8S1BK32"/>
<feature type="transmembrane region" description="Helical" evidence="2">
    <location>
        <begin position="345"/>
        <end position="364"/>
    </location>
</feature>
<keyword evidence="2" id="KW-1133">Transmembrane helix</keyword>
<evidence type="ECO:0000313" key="5">
    <source>
        <dbReference type="Proteomes" id="UP000494106"/>
    </source>
</evidence>
<keyword evidence="2" id="KW-0812">Transmembrane</keyword>
<proteinExistence type="predicted"/>
<feature type="coiled-coil region" evidence="1">
    <location>
        <begin position="99"/>
        <end position="126"/>
    </location>
</feature>
<keyword evidence="2" id="KW-0472">Membrane</keyword>
<evidence type="ECO:0000256" key="1">
    <source>
        <dbReference type="SAM" id="Coils"/>
    </source>
</evidence>
<dbReference type="OrthoDB" id="6243211at2759"/>
<gene>
    <name evidence="4" type="ORF">APLA_LOCUS16032</name>
    <name evidence="3" type="ORF">APLA_LOCUS6231</name>
</gene>
<keyword evidence="1" id="KW-0175">Coiled coil</keyword>
<dbReference type="EMBL" id="CADEBD010000293">
    <property type="protein sequence ID" value="CAB3233777.1"/>
    <property type="molecule type" value="Genomic_DNA"/>
</dbReference>
<dbReference type="EMBL" id="CADEBC010000591">
    <property type="protein sequence ID" value="CAB3257513.1"/>
    <property type="molecule type" value="Genomic_DNA"/>
</dbReference>
<reference evidence="5 6" key="1">
    <citation type="submission" date="2020-04" db="EMBL/GenBank/DDBJ databases">
        <authorList>
            <person name="Wallbank WR R."/>
            <person name="Pardo Diaz C."/>
            <person name="Kozak K."/>
            <person name="Martin S."/>
            <person name="Jiggins C."/>
            <person name="Moest M."/>
            <person name="Warren A I."/>
            <person name="Byers J.R.P. K."/>
            <person name="Montejo-Kovacevich G."/>
            <person name="Yen C E."/>
        </authorList>
    </citation>
    <scope>NUCLEOTIDE SEQUENCE [LARGE SCALE GENOMIC DNA]</scope>
</reference>
<dbReference type="PANTHER" id="PTHR28624">
    <property type="entry name" value="COILED-COIL DOMAIN-CONTAINING PROTEIN 51"/>
    <property type="match status" value="1"/>
</dbReference>
<protein>
    <recommendedName>
        <fullName evidence="7">Coiled-coil domain-containing protein 51</fullName>
    </recommendedName>
</protein>
<name>A0A8S1BK32_ARCPL</name>
<comment type="caution">
    <text evidence="4">The sequence shown here is derived from an EMBL/GenBank/DDBJ whole genome shotgun (WGS) entry which is preliminary data.</text>
</comment>